<keyword evidence="4" id="KW-1185">Reference proteome</keyword>
<dbReference type="PANTHER" id="PTHR44167:SF24">
    <property type="entry name" value="SERINE_THREONINE-PROTEIN KINASE CHK2"/>
    <property type="match status" value="1"/>
</dbReference>
<feature type="compositionally biased region" description="Low complexity" evidence="1">
    <location>
        <begin position="355"/>
        <end position="398"/>
    </location>
</feature>
<dbReference type="GO" id="GO:0005524">
    <property type="term" value="F:ATP binding"/>
    <property type="evidence" value="ECO:0007669"/>
    <property type="project" value="InterPro"/>
</dbReference>
<feature type="region of interest" description="Disordered" evidence="1">
    <location>
        <begin position="337"/>
        <end position="436"/>
    </location>
</feature>
<proteinExistence type="predicted"/>
<reference evidence="3" key="1">
    <citation type="journal article" date="2023" name="Mol. Phylogenet. Evol.">
        <title>Genome-scale phylogeny and comparative genomics of the fungal order Sordariales.</title>
        <authorList>
            <person name="Hensen N."/>
            <person name="Bonometti L."/>
            <person name="Westerberg I."/>
            <person name="Brannstrom I.O."/>
            <person name="Guillou S."/>
            <person name="Cros-Aarteil S."/>
            <person name="Calhoun S."/>
            <person name="Haridas S."/>
            <person name="Kuo A."/>
            <person name="Mondo S."/>
            <person name="Pangilinan J."/>
            <person name="Riley R."/>
            <person name="LaButti K."/>
            <person name="Andreopoulos B."/>
            <person name="Lipzen A."/>
            <person name="Chen C."/>
            <person name="Yan M."/>
            <person name="Daum C."/>
            <person name="Ng V."/>
            <person name="Clum A."/>
            <person name="Steindorff A."/>
            <person name="Ohm R.A."/>
            <person name="Martin F."/>
            <person name="Silar P."/>
            <person name="Natvig D.O."/>
            <person name="Lalanne C."/>
            <person name="Gautier V."/>
            <person name="Ament-Velasquez S.L."/>
            <person name="Kruys A."/>
            <person name="Hutchinson M.I."/>
            <person name="Powell A.J."/>
            <person name="Barry K."/>
            <person name="Miller A.N."/>
            <person name="Grigoriev I.V."/>
            <person name="Debuchy R."/>
            <person name="Gladieux P."/>
            <person name="Hiltunen Thoren M."/>
            <person name="Johannesson H."/>
        </authorList>
    </citation>
    <scope>NUCLEOTIDE SEQUENCE</scope>
    <source>
        <strain evidence="3">CBS 958.72</strain>
    </source>
</reference>
<feature type="domain" description="Protein kinase" evidence="2">
    <location>
        <begin position="3"/>
        <end position="335"/>
    </location>
</feature>
<dbReference type="EMBL" id="JAULSN010000003">
    <property type="protein sequence ID" value="KAK3375814.1"/>
    <property type="molecule type" value="Genomic_DNA"/>
</dbReference>
<feature type="compositionally biased region" description="Basic and acidic residues" evidence="1">
    <location>
        <begin position="337"/>
        <end position="347"/>
    </location>
</feature>
<dbReference type="GO" id="GO:0044773">
    <property type="term" value="P:mitotic DNA damage checkpoint signaling"/>
    <property type="evidence" value="ECO:0007669"/>
    <property type="project" value="TreeGrafter"/>
</dbReference>
<evidence type="ECO:0000259" key="2">
    <source>
        <dbReference type="PROSITE" id="PS50011"/>
    </source>
</evidence>
<gene>
    <name evidence="3" type="ORF">B0T24DRAFT_698369</name>
</gene>
<dbReference type="SUPFAM" id="SSF56112">
    <property type="entry name" value="Protein kinase-like (PK-like)"/>
    <property type="match status" value="1"/>
</dbReference>
<dbReference type="GO" id="GO:0004674">
    <property type="term" value="F:protein serine/threonine kinase activity"/>
    <property type="evidence" value="ECO:0007669"/>
    <property type="project" value="TreeGrafter"/>
</dbReference>
<organism evidence="3 4">
    <name type="scientific">Lasiosphaeria ovina</name>
    <dbReference type="NCBI Taxonomy" id="92902"/>
    <lineage>
        <taxon>Eukaryota</taxon>
        <taxon>Fungi</taxon>
        <taxon>Dikarya</taxon>
        <taxon>Ascomycota</taxon>
        <taxon>Pezizomycotina</taxon>
        <taxon>Sordariomycetes</taxon>
        <taxon>Sordariomycetidae</taxon>
        <taxon>Sordariales</taxon>
        <taxon>Lasiosphaeriaceae</taxon>
        <taxon>Lasiosphaeria</taxon>
    </lineage>
</organism>
<feature type="compositionally biased region" description="Basic and acidic residues" evidence="1">
    <location>
        <begin position="422"/>
        <end position="436"/>
    </location>
</feature>
<dbReference type="Pfam" id="PF00069">
    <property type="entry name" value="Pkinase"/>
    <property type="match status" value="1"/>
</dbReference>
<sequence length="436" mass="49504">MDVHNIYKVSHNRFVTIHRAVNLHTGALQVVREMRIPTITDEEKGSAEVIFKFETLVLELLRIMPHKTRGNDNLIEPLIYFDTHNAIEGSRVMTTYYGDYDGTVADLHEEKEHICLKPRTRTYPWLDDLLIGIAGGLQFLEQNKMIHHSIKLDNVWWKGVGHLSDGTVMRRFFLGPGDYDLVKTLASRSESGPRLSPKARCRDKAKYQPEPEAEYYLAPEVVLQGETHEKSDMWSVGILFGQLMGYWCANEYGTMEEEVSVKFKCQNFCVKYRQASVRDLGNNTEAASWWDFVESLVESKDTRFSYLTPKHRLMLQSNPDKRLTVANLYSYASSIKRGTEPMPEKDLSTSAKPTAGNQRAAAAAAKEAVPKNNNNNNMAHQNLALRPPQQLRPPSSSAHTPDDDSREVGEKRPRPAATVDPRPTKSRLDTSEKTAR</sequence>
<accession>A0AAE0KG25</accession>
<dbReference type="InterPro" id="IPR000719">
    <property type="entry name" value="Prot_kinase_dom"/>
</dbReference>
<dbReference type="InterPro" id="IPR011009">
    <property type="entry name" value="Kinase-like_dom_sf"/>
</dbReference>
<reference evidence="3" key="2">
    <citation type="submission" date="2023-06" db="EMBL/GenBank/DDBJ databases">
        <authorList>
            <consortium name="Lawrence Berkeley National Laboratory"/>
            <person name="Haridas S."/>
            <person name="Hensen N."/>
            <person name="Bonometti L."/>
            <person name="Westerberg I."/>
            <person name="Brannstrom I.O."/>
            <person name="Guillou S."/>
            <person name="Cros-Aarteil S."/>
            <person name="Calhoun S."/>
            <person name="Kuo A."/>
            <person name="Mondo S."/>
            <person name="Pangilinan J."/>
            <person name="Riley R."/>
            <person name="Labutti K."/>
            <person name="Andreopoulos B."/>
            <person name="Lipzen A."/>
            <person name="Chen C."/>
            <person name="Yanf M."/>
            <person name="Daum C."/>
            <person name="Ng V."/>
            <person name="Clum A."/>
            <person name="Steindorff A."/>
            <person name="Ohm R."/>
            <person name="Martin F."/>
            <person name="Silar P."/>
            <person name="Natvig D."/>
            <person name="Lalanne C."/>
            <person name="Gautier V."/>
            <person name="Ament-Velasquez S.L."/>
            <person name="Kruys A."/>
            <person name="Hutchinson M.I."/>
            <person name="Powell A.J."/>
            <person name="Barry K."/>
            <person name="Miller A.N."/>
            <person name="Grigoriev I.V."/>
            <person name="Debuchy R."/>
            <person name="Gladieux P."/>
            <person name="Thoren M.H."/>
            <person name="Johannesson H."/>
        </authorList>
    </citation>
    <scope>NUCLEOTIDE SEQUENCE</scope>
    <source>
        <strain evidence="3">CBS 958.72</strain>
    </source>
</reference>
<evidence type="ECO:0000313" key="4">
    <source>
        <dbReference type="Proteomes" id="UP001287356"/>
    </source>
</evidence>
<dbReference type="PROSITE" id="PS50011">
    <property type="entry name" value="PROTEIN_KINASE_DOM"/>
    <property type="match status" value="1"/>
</dbReference>
<evidence type="ECO:0000313" key="3">
    <source>
        <dbReference type="EMBL" id="KAK3375814.1"/>
    </source>
</evidence>
<feature type="compositionally biased region" description="Basic and acidic residues" evidence="1">
    <location>
        <begin position="400"/>
        <end position="413"/>
    </location>
</feature>
<evidence type="ECO:0000256" key="1">
    <source>
        <dbReference type="SAM" id="MobiDB-lite"/>
    </source>
</evidence>
<dbReference type="AlphaFoldDB" id="A0AAE0KG25"/>
<name>A0AAE0KG25_9PEZI</name>
<dbReference type="SMART" id="SM00220">
    <property type="entry name" value="S_TKc"/>
    <property type="match status" value="1"/>
</dbReference>
<dbReference type="Proteomes" id="UP001287356">
    <property type="component" value="Unassembled WGS sequence"/>
</dbReference>
<dbReference type="Gene3D" id="1.10.510.10">
    <property type="entry name" value="Transferase(Phosphotransferase) domain 1"/>
    <property type="match status" value="1"/>
</dbReference>
<dbReference type="GO" id="GO:0005737">
    <property type="term" value="C:cytoplasm"/>
    <property type="evidence" value="ECO:0007669"/>
    <property type="project" value="TreeGrafter"/>
</dbReference>
<comment type="caution">
    <text evidence="3">The sequence shown here is derived from an EMBL/GenBank/DDBJ whole genome shotgun (WGS) entry which is preliminary data.</text>
</comment>
<protein>
    <recommendedName>
        <fullName evidence="2">Protein kinase domain-containing protein</fullName>
    </recommendedName>
</protein>
<dbReference type="PANTHER" id="PTHR44167">
    <property type="entry name" value="OVARIAN-SPECIFIC SERINE/THREONINE-PROTEIN KINASE LOK-RELATED"/>
    <property type="match status" value="1"/>
</dbReference>
<dbReference type="GO" id="GO:0005634">
    <property type="term" value="C:nucleus"/>
    <property type="evidence" value="ECO:0007669"/>
    <property type="project" value="TreeGrafter"/>
</dbReference>